<evidence type="ECO:0008006" key="4">
    <source>
        <dbReference type="Google" id="ProtNLM"/>
    </source>
</evidence>
<proteinExistence type="predicted"/>
<evidence type="ECO:0000313" key="3">
    <source>
        <dbReference type="Proteomes" id="UP000254664"/>
    </source>
</evidence>
<dbReference type="AlphaFoldDB" id="A0A381J3E2"/>
<organism evidence="2 3">
    <name type="scientific">Clostridium putrefaciens</name>
    <dbReference type="NCBI Taxonomy" id="99675"/>
    <lineage>
        <taxon>Bacteria</taxon>
        <taxon>Bacillati</taxon>
        <taxon>Bacillota</taxon>
        <taxon>Clostridia</taxon>
        <taxon>Eubacteriales</taxon>
        <taxon>Clostridiaceae</taxon>
        <taxon>Clostridium</taxon>
    </lineage>
</organism>
<feature type="transmembrane region" description="Helical" evidence="1">
    <location>
        <begin position="74"/>
        <end position="97"/>
    </location>
</feature>
<dbReference type="EMBL" id="UFWZ01000001">
    <property type="protein sequence ID" value="SUY44943.1"/>
    <property type="molecule type" value="Genomic_DNA"/>
</dbReference>
<name>A0A381J3E2_9CLOT</name>
<feature type="transmembrane region" description="Helical" evidence="1">
    <location>
        <begin position="164"/>
        <end position="185"/>
    </location>
</feature>
<feature type="transmembrane region" description="Helical" evidence="1">
    <location>
        <begin position="117"/>
        <end position="135"/>
    </location>
</feature>
<keyword evidence="3" id="KW-1185">Reference proteome</keyword>
<dbReference type="OrthoDB" id="1115879at2"/>
<evidence type="ECO:0000256" key="1">
    <source>
        <dbReference type="SAM" id="Phobius"/>
    </source>
</evidence>
<feature type="transmembrane region" description="Helical" evidence="1">
    <location>
        <begin position="36"/>
        <end position="54"/>
    </location>
</feature>
<evidence type="ECO:0000313" key="2">
    <source>
        <dbReference type="EMBL" id="SUY44943.1"/>
    </source>
</evidence>
<keyword evidence="1" id="KW-0472">Membrane</keyword>
<sequence>MKKKDLLWGFILILIISFLAYPVTRELFLILTKSHPYILGFIKVSILATMGEFLSIKICTGDFKKPKGLLYKFLVWGFIGIIFVIMFDIFSGGISYVTNKGLLPSFQNPILNKLSSAFFTSSIMNLTFAPAFMGFHRVTDTLIDLGDGTLSKILKLSLNETLEAIDWSSFIGFIVLKTIPFFWIPAHTITFMLPSEYRVLAASFLSIALGAILSFSKRQK</sequence>
<keyword evidence="1" id="KW-0812">Transmembrane</keyword>
<accession>A0A381J3E2</accession>
<feature type="transmembrane region" description="Helical" evidence="1">
    <location>
        <begin position="197"/>
        <end position="215"/>
    </location>
</feature>
<dbReference type="Proteomes" id="UP000254664">
    <property type="component" value="Unassembled WGS sequence"/>
</dbReference>
<dbReference type="RefSeq" id="WP_115639980.1">
    <property type="nucleotide sequence ID" value="NZ_UFWZ01000001.1"/>
</dbReference>
<keyword evidence="1" id="KW-1133">Transmembrane helix</keyword>
<protein>
    <recommendedName>
        <fullName evidence="4">Mpv17 / PMP22 family</fullName>
    </recommendedName>
</protein>
<reference evidence="2 3" key="1">
    <citation type="submission" date="2018-06" db="EMBL/GenBank/DDBJ databases">
        <authorList>
            <consortium name="Pathogen Informatics"/>
            <person name="Doyle S."/>
        </authorList>
    </citation>
    <scope>NUCLEOTIDE SEQUENCE [LARGE SCALE GENOMIC DNA]</scope>
    <source>
        <strain evidence="2 3">NCTC9836</strain>
    </source>
</reference>
<gene>
    <name evidence="2" type="ORF">NCTC9836_00073</name>
</gene>